<name>A0A1B8XVG4_XENTR</name>
<accession>A0A1B8XVG4</accession>
<dbReference type="InterPro" id="IPR050285">
    <property type="entry name" value="STE20_Ser/Thr_kinase"/>
</dbReference>
<dbReference type="AlphaFoldDB" id="A0A1B8XVG4"/>
<evidence type="ECO:0000259" key="1">
    <source>
        <dbReference type="PROSITE" id="PS50011"/>
    </source>
</evidence>
<dbReference type="InterPro" id="IPR011009">
    <property type="entry name" value="Kinase-like_dom_sf"/>
</dbReference>
<dbReference type="GO" id="GO:0004672">
    <property type="term" value="F:protein kinase activity"/>
    <property type="evidence" value="ECO:0007669"/>
    <property type="project" value="InterPro"/>
</dbReference>
<feature type="domain" description="Protein kinase" evidence="1">
    <location>
        <begin position="1"/>
        <end position="95"/>
    </location>
</feature>
<dbReference type="PANTHER" id="PTHR48015">
    <property type="entry name" value="SERINE/THREONINE-PROTEIN KINASE TAO"/>
    <property type="match status" value="1"/>
</dbReference>
<gene>
    <name evidence="2" type="ORF">XENTR_v90026297mg</name>
</gene>
<proteinExistence type="predicted"/>
<dbReference type="InterPro" id="IPR000719">
    <property type="entry name" value="Prot_kinase_dom"/>
</dbReference>
<reference evidence="2" key="2">
    <citation type="journal article" date="2010" name="Science">
        <title>The genome of the Western clawed frog Xenopus tropicalis.</title>
        <authorList>
            <person name="Hellsten U."/>
            <person name="Harland R.M."/>
            <person name="Gilchrist M.J."/>
            <person name="Hendrix D."/>
            <person name="Jurka J."/>
            <person name="Kapitonov V."/>
            <person name="Ovcharenko I."/>
            <person name="Putnam N.H."/>
            <person name="Shu S."/>
            <person name="Taher L."/>
            <person name="Blitz I.L."/>
            <person name="Blumberg B."/>
            <person name="Dichmann D.S."/>
            <person name="Dubchak I."/>
            <person name="Amaya E."/>
            <person name="Detter J.C."/>
            <person name="Fletcher R."/>
            <person name="Gerhard D.S."/>
            <person name="Goodstein D."/>
            <person name="Graves T."/>
            <person name="Grigoriev I.V."/>
            <person name="Grimwood J."/>
            <person name="Kawashima T."/>
            <person name="Lindquist E."/>
            <person name="Lucas S.M."/>
            <person name="Mead P.E."/>
            <person name="Mitros T."/>
            <person name="Ogino H."/>
            <person name="Ohta Y."/>
            <person name="Poliakov A.V."/>
            <person name="Pollet N."/>
            <person name="Robert J."/>
            <person name="Salamov A."/>
            <person name="Sater A.K."/>
            <person name="Schmutz J."/>
            <person name="Terry A."/>
            <person name="Vize P.D."/>
            <person name="Warren W.C."/>
            <person name="Wells D."/>
            <person name="Wills A."/>
            <person name="Wilson R.K."/>
            <person name="Zimmerman L.B."/>
            <person name="Zorn A.M."/>
            <person name="Grainger R."/>
            <person name="Grammer T."/>
            <person name="Khokha M.K."/>
            <person name="Richardson P.M."/>
            <person name="Rokhsar D.S."/>
        </authorList>
    </citation>
    <scope>NUCLEOTIDE SEQUENCE [LARGE SCALE GENOMIC DNA]</scope>
    <source>
        <strain evidence="2">Nigerian</strain>
    </source>
</reference>
<reference evidence="2" key="3">
    <citation type="submission" date="2016-05" db="EMBL/GenBank/DDBJ databases">
        <title>WGS assembly of Xenopus tropicalis.</title>
        <authorList>
            <person name="Sessions A."/>
            <person name="Jenkins J."/>
            <person name="Mitros T."/>
            <person name="Lyons J.T."/>
            <person name="Dichmann D.S."/>
            <person name="Robert J."/>
            <person name="Harland R.M."/>
            <person name="Rokhsar D.S."/>
        </authorList>
    </citation>
    <scope>NUCLEOTIDE SEQUENCE</scope>
    <source>
        <strain evidence="2">Nigerian</strain>
    </source>
</reference>
<dbReference type="Pfam" id="PF00069">
    <property type="entry name" value="Pkinase"/>
    <property type="match status" value="1"/>
</dbReference>
<protein>
    <recommendedName>
        <fullName evidence="1">Protein kinase domain-containing protein</fullName>
    </recommendedName>
</protein>
<dbReference type="PROSITE" id="PS50011">
    <property type="entry name" value="PROTEIN_KINASE_DOM"/>
    <property type="match status" value="1"/>
</dbReference>
<sequence>MAYMAPEVLAHFGQNSGEYDHKADIWSLKWRKDISVTFRRLPKQKLIQRITTGPVPSLPSRGNWSDEFRFFISECLQRDPGRRPSARQLLTHPFIAELRGERGALKREQRGSHRGRVGGINRGPNYHPWAPTNIFNIVVPMAALHVLFIRETASSNI</sequence>
<dbReference type="SUPFAM" id="SSF56112">
    <property type="entry name" value="Protein kinase-like (PK-like)"/>
    <property type="match status" value="1"/>
</dbReference>
<reference evidence="2" key="1">
    <citation type="submission" date="2009-11" db="EMBL/GenBank/DDBJ databases">
        <authorList>
            <consortium name="US DOE Joint Genome Institute (JGI-PGF)"/>
            <person name="Ottilar R."/>
            <person name="Schmutz J."/>
            <person name="Salamov A."/>
            <person name="Cheng J.F."/>
            <person name="Lucas S."/>
            <person name="Pitluck S."/>
            <person name="Gundlach H."/>
            <person name="Guo Y."/>
            <person name="Haberer G."/>
            <person name="Nasrallah J."/>
            <person name="Mayer K.F.X."/>
            <person name="van de Peer Y."/>
            <person name="Weigel D."/>
            <person name="Grigoriev I.V."/>
        </authorList>
    </citation>
    <scope>NUCLEOTIDE SEQUENCE</scope>
    <source>
        <strain evidence="2">Nigerian</strain>
    </source>
</reference>
<organism evidence="2">
    <name type="scientific">Xenopus tropicalis</name>
    <name type="common">Western clawed frog</name>
    <name type="synonym">Silurana tropicalis</name>
    <dbReference type="NCBI Taxonomy" id="8364"/>
    <lineage>
        <taxon>Eukaryota</taxon>
        <taxon>Metazoa</taxon>
        <taxon>Chordata</taxon>
        <taxon>Craniata</taxon>
        <taxon>Vertebrata</taxon>
        <taxon>Euteleostomi</taxon>
        <taxon>Amphibia</taxon>
        <taxon>Batrachia</taxon>
        <taxon>Anura</taxon>
        <taxon>Pipoidea</taxon>
        <taxon>Pipidae</taxon>
        <taxon>Xenopodinae</taxon>
        <taxon>Xenopus</taxon>
        <taxon>Silurana</taxon>
    </lineage>
</organism>
<dbReference type="GO" id="GO:0005524">
    <property type="term" value="F:ATP binding"/>
    <property type="evidence" value="ECO:0007669"/>
    <property type="project" value="InterPro"/>
</dbReference>
<evidence type="ECO:0000313" key="2">
    <source>
        <dbReference type="EMBL" id="OCA14617.1"/>
    </source>
</evidence>
<dbReference type="PANTHER" id="PTHR48015:SF40">
    <property type="entry name" value="SERINE_THREONINE-PROTEIN KINASE DST1-LIKE"/>
    <property type="match status" value="1"/>
</dbReference>
<dbReference type="Gene3D" id="1.10.510.10">
    <property type="entry name" value="Transferase(Phosphotransferase) domain 1"/>
    <property type="match status" value="1"/>
</dbReference>
<dbReference type="EMBL" id="KV461389">
    <property type="protein sequence ID" value="OCA14617.1"/>
    <property type="molecule type" value="Genomic_DNA"/>
</dbReference>